<accession>A0A2T0VIS8</accession>
<evidence type="ECO:0000256" key="1">
    <source>
        <dbReference type="SAM" id="MobiDB-lite"/>
    </source>
</evidence>
<proteinExistence type="predicted"/>
<dbReference type="Proteomes" id="UP000237983">
    <property type="component" value="Unassembled WGS sequence"/>
</dbReference>
<evidence type="ECO:0000313" key="3">
    <source>
        <dbReference type="Proteomes" id="UP000237983"/>
    </source>
</evidence>
<comment type="caution">
    <text evidence="2">The sequence shown here is derived from an EMBL/GenBank/DDBJ whole genome shotgun (WGS) entry which is preliminary data.</text>
</comment>
<keyword evidence="3" id="KW-1185">Reference proteome</keyword>
<feature type="compositionally biased region" description="Basic and acidic residues" evidence="1">
    <location>
        <begin position="47"/>
        <end position="56"/>
    </location>
</feature>
<reference evidence="2 3" key="1">
    <citation type="submission" date="2018-03" db="EMBL/GenBank/DDBJ databases">
        <title>Genomic Encyclopedia of Type Strains, Phase III (KMG-III): the genomes of soil and plant-associated and newly described type strains.</title>
        <authorList>
            <person name="Whitman W."/>
        </authorList>
    </citation>
    <scope>NUCLEOTIDE SEQUENCE [LARGE SCALE GENOMIC DNA]</scope>
    <source>
        <strain evidence="2 3">CGMCC 1.12484</strain>
    </source>
</reference>
<organism evidence="2 3">
    <name type="scientific">Glaciihabitans tibetensis</name>
    <dbReference type="NCBI Taxonomy" id="1266600"/>
    <lineage>
        <taxon>Bacteria</taxon>
        <taxon>Bacillati</taxon>
        <taxon>Actinomycetota</taxon>
        <taxon>Actinomycetes</taxon>
        <taxon>Micrococcales</taxon>
        <taxon>Microbacteriaceae</taxon>
        <taxon>Glaciihabitans</taxon>
    </lineage>
</organism>
<sequence>MGNKVASSIYSRSGTDCGHEGLAAFSESEKRSREYPVGGAVAQPAKEYTRNGEHKQ</sequence>
<feature type="compositionally biased region" description="Polar residues" evidence="1">
    <location>
        <begin position="1"/>
        <end position="14"/>
    </location>
</feature>
<protein>
    <submittedName>
        <fullName evidence="2">Uncharacterized protein</fullName>
    </submittedName>
</protein>
<dbReference type="EMBL" id="PVTL01000001">
    <property type="protein sequence ID" value="PRY70134.1"/>
    <property type="molecule type" value="Genomic_DNA"/>
</dbReference>
<name>A0A2T0VIS8_9MICO</name>
<feature type="region of interest" description="Disordered" evidence="1">
    <location>
        <begin position="1"/>
        <end position="20"/>
    </location>
</feature>
<dbReference type="AlphaFoldDB" id="A0A2T0VIS8"/>
<feature type="region of interest" description="Disordered" evidence="1">
    <location>
        <begin position="26"/>
        <end position="56"/>
    </location>
</feature>
<gene>
    <name evidence="2" type="ORF">B0I08_101261</name>
</gene>
<evidence type="ECO:0000313" key="2">
    <source>
        <dbReference type="EMBL" id="PRY70134.1"/>
    </source>
</evidence>